<keyword evidence="2" id="KW-1185">Reference proteome</keyword>
<dbReference type="AlphaFoldDB" id="A0A1E1K3E7"/>
<name>A0A1E1K3E7_9HELO</name>
<dbReference type="EMBL" id="FJUX01000013">
    <property type="protein sequence ID" value="CZS92647.1"/>
    <property type="molecule type" value="Genomic_DNA"/>
</dbReference>
<protein>
    <submittedName>
        <fullName evidence="1">Uncharacterized protein</fullName>
    </submittedName>
</protein>
<dbReference type="OrthoDB" id="3526257at2759"/>
<accession>A0A1E1K3E7</accession>
<gene>
    <name evidence="1" type="ORF">RAG0_03196</name>
</gene>
<sequence>MSAVAMKLTRWSISTNSDNSFSALQRVAAEAKLWYMRDVTDPEDFQILVDQELTRQKHEPTVSTIESAIQTLGSTQVDSNGNGAETKYRQVTIQNVTAGRLVAPTGGHTSICTRNFYPI</sequence>
<organism evidence="1 2">
    <name type="scientific">Rhynchosporium agropyri</name>
    <dbReference type="NCBI Taxonomy" id="914238"/>
    <lineage>
        <taxon>Eukaryota</taxon>
        <taxon>Fungi</taxon>
        <taxon>Dikarya</taxon>
        <taxon>Ascomycota</taxon>
        <taxon>Pezizomycotina</taxon>
        <taxon>Leotiomycetes</taxon>
        <taxon>Helotiales</taxon>
        <taxon>Ploettnerulaceae</taxon>
        <taxon>Rhynchosporium</taxon>
    </lineage>
</organism>
<reference evidence="2" key="1">
    <citation type="submission" date="2016-03" db="EMBL/GenBank/DDBJ databases">
        <authorList>
            <person name="Guldener U."/>
        </authorList>
    </citation>
    <scope>NUCLEOTIDE SEQUENCE [LARGE SCALE GENOMIC DNA]</scope>
    <source>
        <strain evidence="2">04CH-RAC-A.6.1</strain>
    </source>
</reference>
<evidence type="ECO:0000313" key="1">
    <source>
        <dbReference type="EMBL" id="CZS92647.1"/>
    </source>
</evidence>
<dbReference type="Proteomes" id="UP000178912">
    <property type="component" value="Unassembled WGS sequence"/>
</dbReference>
<proteinExistence type="predicted"/>
<evidence type="ECO:0000313" key="2">
    <source>
        <dbReference type="Proteomes" id="UP000178912"/>
    </source>
</evidence>